<dbReference type="KEGG" id="mgod:E7746_13790"/>
<evidence type="ECO:0000256" key="1">
    <source>
        <dbReference type="SAM" id="Coils"/>
    </source>
</evidence>
<feature type="coiled-coil region" evidence="1">
    <location>
        <begin position="141"/>
        <end position="168"/>
    </location>
</feature>
<keyword evidence="1" id="KW-0175">Coiled coil</keyword>
<sequence>MNTTIITKKNVRNYIEKFLDGETSNAEEQALYDFFKNEDVPQSLQEYAPMFAWYDGKMEEDPRRLIEENRRQSRIIRIRLVRWSIAAAAMVAVMVSVGIALFTGSTSSTSIYDGSYVKVGNTVNSNINEIMPEIEATIAHADDVERKALETYRNLQQAENEIEQKGRQ</sequence>
<gene>
    <name evidence="3" type="ORF">E7746_13790</name>
</gene>
<dbReference type="RefSeq" id="WP_136411181.1">
    <property type="nucleotide sequence ID" value="NZ_CANQMU010000002.1"/>
</dbReference>
<evidence type="ECO:0000313" key="4">
    <source>
        <dbReference type="Proteomes" id="UP000297031"/>
    </source>
</evidence>
<keyword evidence="2" id="KW-0812">Transmembrane</keyword>
<reference evidence="3 4" key="1">
    <citation type="submission" date="2019-02" db="EMBL/GenBank/DDBJ databases">
        <title>Isolation and identification of novel species under the genus Muribaculum.</title>
        <authorList>
            <person name="Miyake S."/>
            <person name="Ding Y."/>
            <person name="Low A."/>
            <person name="Soh M."/>
            <person name="Seedorf H."/>
        </authorList>
    </citation>
    <scope>NUCLEOTIDE SEQUENCE [LARGE SCALE GENOMIC DNA]</scope>
    <source>
        <strain evidence="3 4">TLL-A4</strain>
    </source>
</reference>
<dbReference type="AlphaFoldDB" id="A0A4P7VRB6"/>
<feature type="transmembrane region" description="Helical" evidence="2">
    <location>
        <begin position="80"/>
        <end position="102"/>
    </location>
</feature>
<keyword evidence="4" id="KW-1185">Reference proteome</keyword>
<dbReference type="Proteomes" id="UP000297031">
    <property type="component" value="Chromosome"/>
</dbReference>
<organism evidence="3 4">
    <name type="scientific">Muribaculum gordoncarteri</name>
    <dbReference type="NCBI Taxonomy" id="2530390"/>
    <lineage>
        <taxon>Bacteria</taxon>
        <taxon>Pseudomonadati</taxon>
        <taxon>Bacteroidota</taxon>
        <taxon>Bacteroidia</taxon>
        <taxon>Bacteroidales</taxon>
        <taxon>Muribaculaceae</taxon>
        <taxon>Muribaculum</taxon>
    </lineage>
</organism>
<protein>
    <submittedName>
        <fullName evidence="3">Uncharacterized protein</fullName>
    </submittedName>
</protein>
<evidence type="ECO:0000256" key="2">
    <source>
        <dbReference type="SAM" id="Phobius"/>
    </source>
</evidence>
<dbReference type="OrthoDB" id="1047971at2"/>
<keyword evidence="2" id="KW-0472">Membrane</keyword>
<dbReference type="EMBL" id="CP039393">
    <property type="protein sequence ID" value="QCD36872.1"/>
    <property type="molecule type" value="Genomic_DNA"/>
</dbReference>
<keyword evidence="2" id="KW-1133">Transmembrane helix</keyword>
<proteinExistence type="predicted"/>
<evidence type="ECO:0000313" key="3">
    <source>
        <dbReference type="EMBL" id="QCD36872.1"/>
    </source>
</evidence>
<accession>A0A4P7VRB6</accession>
<name>A0A4P7VRB6_9BACT</name>